<feature type="compositionally biased region" description="Polar residues" evidence="1">
    <location>
        <begin position="24"/>
        <end position="36"/>
    </location>
</feature>
<reference evidence="2 3" key="1">
    <citation type="submission" date="2021-06" db="EMBL/GenBank/DDBJ databases">
        <title>Caerostris darwini draft genome.</title>
        <authorList>
            <person name="Kono N."/>
            <person name="Arakawa K."/>
        </authorList>
    </citation>
    <scope>NUCLEOTIDE SEQUENCE [LARGE SCALE GENOMIC DNA]</scope>
</reference>
<keyword evidence="3" id="KW-1185">Reference proteome</keyword>
<name>A0AAV4UYU0_9ARAC</name>
<evidence type="ECO:0000256" key="1">
    <source>
        <dbReference type="SAM" id="MobiDB-lite"/>
    </source>
</evidence>
<dbReference type="Proteomes" id="UP001054837">
    <property type="component" value="Unassembled WGS sequence"/>
</dbReference>
<feature type="region of interest" description="Disordered" evidence="1">
    <location>
        <begin position="1"/>
        <end position="60"/>
    </location>
</feature>
<dbReference type="EMBL" id="BPLQ01012143">
    <property type="protein sequence ID" value="GIY62938.1"/>
    <property type="molecule type" value="Genomic_DNA"/>
</dbReference>
<organism evidence="2 3">
    <name type="scientific">Caerostris darwini</name>
    <dbReference type="NCBI Taxonomy" id="1538125"/>
    <lineage>
        <taxon>Eukaryota</taxon>
        <taxon>Metazoa</taxon>
        <taxon>Ecdysozoa</taxon>
        <taxon>Arthropoda</taxon>
        <taxon>Chelicerata</taxon>
        <taxon>Arachnida</taxon>
        <taxon>Araneae</taxon>
        <taxon>Araneomorphae</taxon>
        <taxon>Entelegynae</taxon>
        <taxon>Araneoidea</taxon>
        <taxon>Araneidae</taxon>
        <taxon>Caerostris</taxon>
    </lineage>
</organism>
<evidence type="ECO:0000313" key="3">
    <source>
        <dbReference type="Proteomes" id="UP001054837"/>
    </source>
</evidence>
<sequence>MHRQLQKVIQSQQEDDITNHEIRTNGSVIPGTQSREGISRPPGGPSMTDVVTPRDKDSTTYRSLPCFPELRMNIAALFAARFCAPEKVRMCSFYRNDSICCFCNNGQKVQWMPCSAVYAVLFSFQAY</sequence>
<protein>
    <submittedName>
        <fullName evidence="2">Uncharacterized protein</fullName>
    </submittedName>
</protein>
<dbReference type="AlphaFoldDB" id="A0AAV4UYU0"/>
<accession>A0AAV4UYU0</accession>
<evidence type="ECO:0000313" key="2">
    <source>
        <dbReference type="EMBL" id="GIY62938.1"/>
    </source>
</evidence>
<gene>
    <name evidence="2" type="ORF">CDAR_565771</name>
</gene>
<comment type="caution">
    <text evidence="2">The sequence shown here is derived from an EMBL/GenBank/DDBJ whole genome shotgun (WGS) entry which is preliminary data.</text>
</comment>
<proteinExistence type="predicted"/>